<dbReference type="AlphaFoldDB" id="A0A8F5C1F9"/>
<protein>
    <submittedName>
        <fullName evidence="1">Uncharacterized protein</fullName>
    </submittedName>
</protein>
<keyword evidence="2" id="KW-1185">Reference proteome</keyword>
<reference evidence="1 2" key="1">
    <citation type="journal article" date="2021" name="Environ. Microbiol.">
        <title>New insights into the diversity and evolution of the archaeal mobilome from three complete genomes of Saccharolobus shibatae.</title>
        <authorList>
            <person name="Medvedeva S."/>
            <person name="Brandt D."/>
            <person name="Cvirkaite-Krupovic V."/>
            <person name="Liu Y."/>
            <person name="Severinov K."/>
            <person name="Ishino S."/>
            <person name="Ishino Y."/>
            <person name="Prangishvili D."/>
            <person name="Kalinowski J."/>
            <person name="Krupovic M."/>
        </authorList>
    </citation>
    <scope>NUCLEOTIDE SEQUENCE [LARGE SCALE GENOMIC DNA]</scope>
    <source>
        <strain evidence="1 2">S38A</strain>
    </source>
</reference>
<evidence type="ECO:0000313" key="1">
    <source>
        <dbReference type="EMBL" id="QXJ35306.1"/>
    </source>
</evidence>
<accession>A0A8F5C1F9</accession>
<gene>
    <name evidence="1" type="ORF">J5U22_01853</name>
</gene>
<name>A0A8F5C1F9_9CREN</name>
<sequence>MLVKKSKYYTIRKTSICNSGYGIFECENDNKCVLIACSYIRDEAT</sequence>
<evidence type="ECO:0000313" key="2">
    <source>
        <dbReference type="Proteomes" id="UP000694036"/>
    </source>
</evidence>
<proteinExistence type="predicted"/>
<dbReference type="EMBL" id="CP077713">
    <property type="protein sequence ID" value="QXJ35306.1"/>
    <property type="molecule type" value="Genomic_DNA"/>
</dbReference>
<organism evidence="1 2">
    <name type="scientific">Saccharolobus shibatae</name>
    <dbReference type="NCBI Taxonomy" id="2286"/>
    <lineage>
        <taxon>Archaea</taxon>
        <taxon>Thermoproteota</taxon>
        <taxon>Thermoprotei</taxon>
        <taxon>Sulfolobales</taxon>
        <taxon>Sulfolobaceae</taxon>
        <taxon>Saccharolobus</taxon>
    </lineage>
</organism>
<dbReference type="Proteomes" id="UP000694036">
    <property type="component" value="Chromosome"/>
</dbReference>